<comment type="caution">
    <text evidence="1">The sequence shown here is derived from an EMBL/GenBank/DDBJ whole genome shotgun (WGS) entry which is preliminary data.</text>
</comment>
<name>A0A0F3GPU8_9BACT</name>
<accession>A0A0F3GPU8</accession>
<evidence type="ECO:0000313" key="2">
    <source>
        <dbReference type="Proteomes" id="UP000033423"/>
    </source>
</evidence>
<dbReference type="EMBL" id="LACI01001682">
    <property type="protein sequence ID" value="KJU83916.1"/>
    <property type="molecule type" value="Genomic_DNA"/>
</dbReference>
<dbReference type="Proteomes" id="UP000033423">
    <property type="component" value="Unassembled WGS sequence"/>
</dbReference>
<evidence type="ECO:0000313" key="1">
    <source>
        <dbReference type="EMBL" id="KJU83916.1"/>
    </source>
</evidence>
<sequence>MTLEVPTKAYTEQGLCITDQANNINITSPESYTAAGQLIKGIKGLMKEIKDMFGSFKKKADEAHKDIVRKESAQLTPLQAAEGVIKGKMTAYLKAEEVKRTVLQARLEAEANKQHDDLCLQEAVALEKAGNVDAAMAILDAPGHTPAPLVVSNIPKVTGVSEREVWKFEVVDASKVPEQYKTVDEKKIGAIVRALKGITDIPGVRVWSEKQVAVRG</sequence>
<protein>
    <submittedName>
        <fullName evidence="1">Uncharacterized protein</fullName>
    </submittedName>
</protein>
<dbReference type="AlphaFoldDB" id="A0A0F3GPU8"/>
<proteinExistence type="predicted"/>
<gene>
    <name evidence="1" type="ORF">MBAV_003883</name>
</gene>
<keyword evidence="2" id="KW-1185">Reference proteome</keyword>
<reference evidence="1 2" key="1">
    <citation type="submission" date="2015-02" db="EMBL/GenBank/DDBJ databases">
        <title>Single-cell genomics of uncultivated deep-branching MTB reveals a conserved set of magnetosome genes.</title>
        <authorList>
            <person name="Kolinko S."/>
            <person name="Richter M."/>
            <person name="Glockner F.O."/>
            <person name="Brachmann A."/>
            <person name="Schuler D."/>
        </authorList>
    </citation>
    <scope>NUCLEOTIDE SEQUENCE [LARGE SCALE GENOMIC DNA]</scope>
    <source>
        <strain evidence="1">TM-1</strain>
    </source>
</reference>
<organism evidence="1 2">
    <name type="scientific">Candidatus Magnetobacterium bavaricum</name>
    <dbReference type="NCBI Taxonomy" id="29290"/>
    <lineage>
        <taxon>Bacteria</taxon>
        <taxon>Pseudomonadati</taxon>
        <taxon>Nitrospirota</taxon>
        <taxon>Thermodesulfovibrionia</taxon>
        <taxon>Thermodesulfovibrionales</taxon>
        <taxon>Candidatus Magnetobacteriaceae</taxon>
        <taxon>Candidatus Magnetobacterium</taxon>
    </lineage>
</organism>